<dbReference type="InterPro" id="IPR009646">
    <property type="entry name" value="Root_cap"/>
</dbReference>
<accession>A0AA88S3W0</accession>
<keyword evidence="1" id="KW-0732">Signal</keyword>
<proteinExistence type="predicted"/>
<protein>
    <submittedName>
        <fullName evidence="2">Uncharacterized protein</fullName>
    </submittedName>
</protein>
<reference evidence="2" key="1">
    <citation type="submission" date="2022-12" db="EMBL/GenBank/DDBJ databases">
        <title>Draft genome assemblies for two species of Escallonia (Escalloniales).</title>
        <authorList>
            <person name="Chanderbali A."/>
            <person name="Dervinis C."/>
            <person name="Anghel I."/>
            <person name="Soltis D."/>
            <person name="Soltis P."/>
            <person name="Zapata F."/>
        </authorList>
    </citation>
    <scope>NUCLEOTIDE SEQUENCE</scope>
    <source>
        <strain evidence="2">UCBG92.1500</strain>
        <tissue evidence="2">Leaf</tissue>
    </source>
</reference>
<evidence type="ECO:0000313" key="3">
    <source>
        <dbReference type="Proteomes" id="UP001187471"/>
    </source>
</evidence>
<feature type="signal peptide" evidence="1">
    <location>
        <begin position="1"/>
        <end position="20"/>
    </location>
</feature>
<gene>
    <name evidence="2" type="ORF">RJ640_020775</name>
</gene>
<keyword evidence="3" id="KW-1185">Reference proteome</keyword>
<sequence length="323" mass="35589">MGSAWIVFGILCLSSISCRGSAGKAACHDPMYGGCYGIRHNCPAECPKLCEVDCSLCKPYCGQLIFSLGASACDKPGAVCQDPRFVGGDGIMFYFHGKKDRDFCLVSDSEVHVNAHFIGKKSKKERDFTWVQSIGILFGSHKFYLGARKVSKWQESDDNMLIQLNGEIIKLPSGEGNTQHSEETGLTLRRLAETNKVEVKVEGLFEIVARVVPINREESIVHGYDLTEEDCFAHLELNFRFQSLSKIVNGVLGQTYKPSYQTRVKMAAAMPIMGRADLFASSHLLATDCAVSNFRLKKDGYDGVPLNVKCGSAYNGKGIVCRR</sequence>
<comment type="caution">
    <text evidence="2">The sequence shown here is derived from an EMBL/GenBank/DDBJ whole genome shotgun (WGS) entry which is preliminary data.</text>
</comment>
<dbReference type="EMBL" id="JAVXUO010000138">
    <property type="protein sequence ID" value="KAK2995135.1"/>
    <property type="molecule type" value="Genomic_DNA"/>
</dbReference>
<evidence type="ECO:0000313" key="2">
    <source>
        <dbReference type="EMBL" id="KAK2995135.1"/>
    </source>
</evidence>
<name>A0AA88S3W0_9ASTE</name>
<feature type="chain" id="PRO_5041635194" evidence="1">
    <location>
        <begin position="21"/>
        <end position="323"/>
    </location>
</feature>
<organism evidence="2 3">
    <name type="scientific">Escallonia rubra</name>
    <dbReference type="NCBI Taxonomy" id="112253"/>
    <lineage>
        <taxon>Eukaryota</taxon>
        <taxon>Viridiplantae</taxon>
        <taxon>Streptophyta</taxon>
        <taxon>Embryophyta</taxon>
        <taxon>Tracheophyta</taxon>
        <taxon>Spermatophyta</taxon>
        <taxon>Magnoliopsida</taxon>
        <taxon>eudicotyledons</taxon>
        <taxon>Gunneridae</taxon>
        <taxon>Pentapetalae</taxon>
        <taxon>asterids</taxon>
        <taxon>campanulids</taxon>
        <taxon>Escalloniales</taxon>
        <taxon>Escalloniaceae</taxon>
        <taxon>Escallonia</taxon>
    </lineage>
</organism>
<dbReference type="Proteomes" id="UP001187471">
    <property type="component" value="Unassembled WGS sequence"/>
</dbReference>
<dbReference type="AlphaFoldDB" id="A0AA88S3W0"/>
<dbReference type="Pfam" id="PF06830">
    <property type="entry name" value="Root_cap"/>
    <property type="match status" value="1"/>
</dbReference>
<evidence type="ECO:0000256" key="1">
    <source>
        <dbReference type="SAM" id="SignalP"/>
    </source>
</evidence>
<dbReference type="PANTHER" id="PTHR31656">
    <property type="entry name" value="ROOT CAP DOMAIN-CONTAINING PROTEIN"/>
    <property type="match status" value="1"/>
</dbReference>